<reference evidence="1 2" key="1">
    <citation type="journal article" date="2016" name="Nat. Commun.">
        <title>Thousands of microbial genomes shed light on interconnected biogeochemical processes in an aquifer system.</title>
        <authorList>
            <person name="Anantharaman K."/>
            <person name="Brown C.T."/>
            <person name="Hug L.A."/>
            <person name="Sharon I."/>
            <person name="Castelle C.J."/>
            <person name="Probst A.J."/>
            <person name="Thomas B.C."/>
            <person name="Singh A."/>
            <person name="Wilkins M.J."/>
            <person name="Karaoz U."/>
            <person name="Brodie E.L."/>
            <person name="Williams K.H."/>
            <person name="Hubbard S.S."/>
            <person name="Banfield J.F."/>
        </authorList>
    </citation>
    <scope>NUCLEOTIDE SEQUENCE [LARGE SCALE GENOMIC DNA]</scope>
</reference>
<sequence length="172" mass="18703">MKGSLIVGTLPGTLLYGAVAEWLWVGIQADTEKGEYYAAIEILYPEEAAAGMLAIAQAMERQKEFPEVFFNTEDGTVNIGVFFRHRNASTGLLKSLAADHVPPAFLSAMKGRTQVMAVGEADISSADIKPFLDLFTHNGSFRLLLAQMQNGQRKSVWGVQLTTVRQGKPSVA</sequence>
<protein>
    <submittedName>
        <fullName evidence="1">Uncharacterized protein</fullName>
    </submittedName>
</protein>
<name>A0A1G2BM08_9BACT</name>
<dbReference type="EMBL" id="MHKK01000025">
    <property type="protein sequence ID" value="OGY89746.1"/>
    <property type="molecule type" value="Genomic_DNA"/>
</dbReference>
<dbReference type="AlphaFoldDB" id="A0A1G2BM08"/>
<proteinExistence type="predicted"/>
<evidence type="ECO:0000313" key="2">
    <source>
        <dbReference type="Proteomes" id="UP000177817"/>
    </source>
</evidence>
<comment type="caution">
    <text evidence="1">The sequence shown here is derived from an EMBL/GenBank/DDBJ whole genome shotgun (WGS) entry which is preliminary data.</text>
</comment>
<gene>
    <name evidence="1" type="ORF">A2677_04440</name>
</gene>
<accession>A0A1G2BM08</accession>
<organism evidence="1 2">
    <name type="scientific">Candidatus Komeilibacteria bacterium RIFCSPHIGHO2_01_FULL_52_14</name>
    <dbReference type="NCBI Taxonomy" id="1798549"/>
    <lineage>
        <taxon>Bacteria</taxon>
        <taxon>Candidatus Komeiliibacteriota</taxon>
    </lineage>
</organism>
<dbReference type="Proteomes" id="UP000177817">
    <property type="component" value="Unassembled WGS sequence"/>
</dbReference>
<evidence type="ECO:0000313" key="1">
    <source>
        <dbReference type="EMBL" id="OGY89746.1"/>
    </source>
</evidence>